<dbReference type="Pfam" id="PF01569">
    <property type="entry name" value="PAP2"/>
    <property type="match status" value="1"/>
</dbReference>
<dbReference type="Proteomes" id="UP000264702">
    <property type="component" value="Unassembled WGS sequence"/>
</dbReference>
<dbReference type="AlphaFoldDB" id="A0A372IJ14"/>
<dbReference type="GO" id="GO:0030288">
    <property type="term" value="C:outer membrane-bounded periplasmic space"/>
    <property type="evidence" value="ECO:0007669"/>
    <property type="project" value="InterPro"/>
</dbReference>
<comment type="caution">
    <text evidence="2">The sequence shown here is derived from an EMBL/GenBank/DDBJ whole genome shotgun (WGS) entry which is preliminary data.</text>
</comment>
<dbReference type="GO" id="GO:0003993">
    <property type="term" value="F:acid phosphatase activity"/>
    <property type="evidence" value="ECO:0007669"/>
    <property type="project" value="InterPro"/>
</dbReference>
<organism evidence="2 3">
    <name type="scientific">Paracidobacterium acidisoli</name>
    <dbReference type="NCBI Taxonomy" id="2303751"/>
    <lineage>
        <taxon>Bacteria</taxon>
        <taxon>Pseudomonadati</taxon>
        <taxon>Acidobacteriota</taxon>
        <taxon>Terriglobia</taxon>
        <taxon>Terriglobales</taxon>
        <taxon>Acidobacteriaceae</taxon>
        <taxon>Paracidobacterium</taxon>
    </lineage>
</organism>
<feature type="domain" description="Phosphatidic acid phosphatase type 2/haloperoxidase" evidence="1">
    <location>
        <begin position="219"/>
        <end position="294"/>
    </location>
</feature>
<dbReference type="RefSeq" id="WP_117303196.1">
    <property type="nucleotide sequence ID" value="NZ_QVQT02000008.1"/>
</dbReference>
<sequence>MRGRIFFTAAVLCATLVVRVEAQSKTDMAALEGLVPTATLLLDSNANGKSALGANFAITEGIHTGKITQPTLLPFTEQQQLALQDTFMTTGNLAGFADGLGTTLGGAYVARAHYSSRTDYTNLSAELSGLIAYAHTTTSLNANSAKFFFGNLTKDGTVGVSLQAKNILRAADGVTDIYGKAYHLEAGEPGADPYGNSRPFQTLPETMEIAGVDYFNISSTNTLYNRGIMMDLTKSPSYPSGHTVFGYTAAVMLAVLVPDRYQQMIVRGAEYGNNRILMGAHYAMDVVAGRTLALYDMAKLLSNNQDYVGQDFKKPGVPVIDDFRAEVITTREVVTRLLQDACGKPVAQCAREDTGRFNNSAADEAFYASTQTYELPVVYPQNANKLEDVNALAPEAASLLTVAFPNLSPEQANHILTQTEGPGGGFLDNGSAFGVYSRLNLYAAAGMAAELNVQK</sequence>
<gene>
    <name evidence="2" type="ORF">D0Y96_19005</name>
</gene>
<evidence type="ECO:0000259" key="1">
    <source>
        <dbReference type="Pfam" id="PF01569"/>
    </source>
</evidence>
<dbReference type="PRINTS" id="PR00483">
    <property type="entry name" value="BACPHPHTASE"/>
</dbReference>
<dbReference type="OrthoDB" id="9805301at2"/>
<name>A0A372IJ14_9BACT</name>
<evidence type="ECO:0000313" key="2">
    <source>
        <dbReference type="EMBL" id="RFU14904.1"/>
    </source>
</evidence>
<dbReference type="EMBL" id="QVQT01000008">
    <property type="protein sequence ID" value="RFU14904.1"/>
    <property type="molecule type" value="Genomic_DNA"/>
</dbReference>
<protein>
    <submittedName>
        <fullName evidence="2">Phosphatase PAP2 family protein</fullName>
    </submittedName>
</protein>
<reference evidence="2 3" key="1">
    <citation type="submission" date="2018-08" db="EMBL/GenBank/DDBJ databases">
        <title>Acidipila sp. 4G-K13, an acidobacterium isolated from forest soil.</title>
        <authorList>
            <person name="Gao Z.-H."/>
            <person name="Qiu L.-H."/>
        </authorList>
    </citation>
    <scope>NUCLEOTIDE SEQUENCE [LARGE SCALE GENOMIC DNA]</scope>
    <source>
        <strain evidence="2 3">4G-K13</strain>
    </source>
</reference>
<keyword evidence="3" id="KW-1185">Reference proteome</keyword>
<dbReference type="Gene3D" id="1.20.144.10">
    <property type="entry name" value="Phosphatidic acid phosphatase type 2/haloperoxidase"/>
    <property type="match status" value="1"/>
</dbReference>
<proteinExistence type="predicted"/>
<dbReference type="InterPro" id="IPR036938">
    <property type="entry name" value="PAP2/HPO_sf"/>
</dbReference>
<dbReference type="InterPro" id="IPR001011">
    <property type="entry name" value="Acid_Pase_classA_bac"/>
</dbReference>
<dbReference type="SUPFAM" id="SSF48317">
    <property type="entry name" value="Acid phosphatase/Vanadium-dependent haloperoxidase"/>
    <property type="match status" value="1"/>
</dbReference>
<evidence type="ECO:0000313" key="3">
    <source>
        <dbReference type="Proteomes" id="UP000264702"/>
    </source>
</evidence>
<accession>A0A372IJ14</accession>
<dbReference type="InterPro" id="IPR000326">
    <property type="entry name" value="PAP2/HPO"/>
</dbReference>